<dbReference type="Proteomes" id="UP000053105">
    <property type="component" value="Unassembled WGS sequence"/>
</dbReference>
<organism evidence="2 3">
    <name type="scientific">Melipona quadrifasciata</name>
    <dbReference type="NCBI Taxonomy" id="166423"/>
    <lineage>
        <taxon>Eukaryota</taxon>
        <taxon>Metazoa</taxon>
        <taxon>Ecdysozoa</taxon>
        <taxon>Arthropoda</taxon>
        <taxon>Hexapoda</taxon>
        <taxon>Insecta</taxon>
        <taxon>Pterygota</taxon>
        <taxon>Neoptera</taxon>
        <taxon>Endopterygota</taxon>
        <taxon>Hymenoptera</taxon>
        <taxon>Apocrita</taxon>
        <taxon>Aculeata</taxon>
        <taxon>Apoidea</taxon>
        <taxon>Anthophila</taxon>
        <taxon>Apidae</taxon>
        <taxon>Melipona</taxon>
    </lineage>
</organism>
<accession>A0A0M8ZSB4</accession>
<dbReference type="OrthoDB" id="6497161at2759"/>
<feature type="region of interest" description="Disordered" evidence="1">
    <location>
        <begin position="407"/>
        <end position="432"/>
    </location>
</feature>
<evidence type="ECO:0000256" key="1">
    <source>
        <dbReference type="SAM" id="MobiDB-lite"/>
    </source>
</evidence>
<feature type="compositionally biased region" description="Acidic residues" evidence="1">
    <location>
        <begin position="412"/>
        <end position="429"/>
    </location>
</feature>
<name>A0A0M8ZSB4_9HYME</name>
<protein>
    <submittedName>
        <fullName evidence="2">Uncharacterized protein</fullName>
    </submittedName>
</protein>
<evidence type="ECO:0000313" key="3">
    <source>
        <dbReference type="Proteomes" id="UP000053105"/>
    </source>
</evidence>
<dbReference type="AlphaFoldDB" id="A0A0M8ZSB4"/>
<sequence length="480" mass="54727">MAIALSRNQRYDGLQCARNLKDNSCHGRGMFLKVLRIAFYTCYAYGRNAMQGLQGFAYMAMDSFATQREKKRNQIDPIIQNVVALYPVLLLNRDNPSNSCDNTRSGDQNDQFFEKNLQEFVRSNPDFCNSYISETLKTRPSCNLKGRTKLTHQYLLDKEDSPICDLCKDQPSSSAENTSAVANRTSLKVILAAIAQKIGSLQLTKHQNYSAVKPPDTCNTHDTLKKIFDILNREADFCRVVAVEVTLVSIESERKFNFPSAVKPSSRYGDFYCVRRQDLSDDCGTNEEMSQKIFRDLINLIINLYYSTVIISYNLCYHIAYTCVRQIAKLEWIVMPQGYRGSIINEPFNIHETNYYGDANRETAIVGAITEDVGLFGQCNGGGTVSRYLEDRDPSTSTNYADSEQWLRNGTGEEEEEEEEEEEKGEEEDRDKGFIEVRHANVVLLDRAFKNFFGNLCGQEAYSYHTFSHIDLCTVISVWK</sequence>
<dbReference type="EMBL" id="KQ435878">
    <property type="protein sequence ID" value="KOX69957.1"/>
    <property type="molecule type" value="Genomic_DNA"/>
</dbReference>
<proteinExistence type="predicted"/>
<evidence type="ECO:0000313" key="2">
    <source>
        <dbReference type="EMBL" id="KOX69957.1"/>
    </source>
</evidence>
<keyword evidence="3" id="KW-1185">Reference proteome</keyword>
<gene>
    <name evidence="2" type="ORF">WN51_04472</name>
</gene>
<reference evidence="2 3" key="1">
    <citation type="submission" date="2015-07" db="EMBL/GenBank/DDBJ databases">
        <title>The genome of Melipona quadrifasciata.</title>
        <authorList>
            <person name="Pan H."/>
            <person name="Kapheim K."/>
        </authorList>
    </citation>
    <scope>NUCLEOTIDE SEQUENCE [LARGE SCALE GENOMIC DNA]</scope>
    <source>
        <strain evidence="2">0111107301</strain>
        <tissue evidence="2">Whole body</tissue>
    </source>
</reference>